<sequence>MKNVWIAKNATIVGDVELKEDVSVWYNAVLRGDLDKIIVGRGSNVQDNCVIHVSKGYPTIIGEYVSIGHGAVLHGCKIGNNVLVGMNTTILNGAKIGDNCIIGANALVTQNKEIPPNSLVLGVPGKVVRELSEEEIKSIKENALRYIDLAKKILIKEKII</sequence>
<dbReference type="CDD" id="cd04645">
    <property type="entry name" value="LbH_gamma_CA_like"/>
    <property type="match status" value="1"/>
</dbReference>
<dbReference type="InterPro" id="IPR001451">
    <property type="entry name" value="Hexapep"/>
</dbReference>
<dbReference type="KEGG" id="mig:Metig_1306"/>
<dbReference type="Proteomes" id="UP000009227">
    <property type="component" value="Chromosome"/>
</dbReference>
<dbReference type="InterPro" id="IPR047324">
    <property type="entry name" value="LbH_gamma_CA-like"/>
</dbReference>
<gene>
    <name evidence="1" type="ordered locus">Metig_1306</name>
</gene>
<accession>F6BEP6</accession>
<dbReference type="PANTHER" id="PTHR13061:SF29">
    <property type="entry name" value="GAMMA CARBONIC ANHYDRASE-LIKE 1, MITOCHONDRIAL-RELATED"/>
    <property type="match status" value="1"/>
</dbReference>
<dbReference type="PANTHER" id="PTHR13061">
    <property type="entry name" value="DYNACTIN SUBUNIT P25"/>
    <property type="match status" value="1"/>
</dbReference>
<evidence type="ECO:0000313" key="2">
    <source>
        <dbReference type="Proteomes" id="UP000009227"/>
    </source>
</evidence>
<dbReference type="SUPFAM" id="SSF51161">
    <property type="entry name" value="Trimeric LpxA-like enzymes"/>
    <property type="match status" value="1"/>
</dbReference>
<dbReference type="Pfam" id="PF00132">
    <property type="entry name" value="Hexapep"/>
    <property type="match status" value="1"/>
</dbReference>
<dbReference type="HOGENOM" id="CLU_064827_4_1_2"/>
<keyword evidence="2" id="KW-1185">Reference proteome</keyword>
<evidence type="ECO:0000313" key="1">
    <source>
        <dbReference type="EMBL" id="AEF96843.1"/>
    </source>
</evidence>
<dbReference type="InterPro" id="IPR050484">
    <property type="entry name" value="Transf_Hexapept/Carb_Anhydrase"/>
</dbReference>
<organism evidence="2">
    <name type="scientific">Methanotorris igneus (strain DSM 5666 / JCM 11834 / Kol 5)</name>
    <dbReference type="NCBI Taxonomy" id="880724"/>
    <lineage>
        <taxon>Archaea</taxon>
        <taxon>Methanobacteriati</taxon>
        <taxon>Methanobacteriota</taxon>
        <taxon>Methanomada group</taxon>
        <taxon>Methanococci</taxon>
        <taxon>Methanococcales</taxon>
        <taxon>Methanocaldococcaceae</taxon>
        <taxon>Methanotorris</taxon>
    </lineage>
</organism>
<dbReference type="RefSeq" id="WP_013799440.1">
    <property type="nucleotide sequence ID" value="NC_015562.1"/>
</dbReference>
<dbReference type="InterPro" id="IPR011004">
    <property type="entry name" value="Trimer_LpxA-like_sf"/>
</dbReference>
<protein>
    <submittedName>
        <fullName evidence="1">Ferripyochelin binding protein</fullName>
    </submittedName>
</protein>
<proteinExistence type="predicted"/>
<dbReference type="EMBL" id="CP002737">
    <property type="protein sequence ID" value="AEF96843.1"/>
    <property type="molecule type" value="Genomic_DNA"/>
</dbReference>
<reference evidence="1 2" key="1">
    <citation type="submission" date="2011-05" db="EMBL/GenBank/DDBJ databases">
        <title>Complete sequence of Methanotorris igneus Kol 5.</title>
        <authorList>
            <consortium name="US DOE Joint Genome Institute"/>
            <person name="Lucas S."/>
            <person name="Han J."/>
            <person name="Lapidus A."/>
            <person name="Cheng J.-F."/>
            <person name="Goodwin L."/>
            <person name="Pitluck S."/>
            <person name="Peters L."/>
            <person name="Mikhailova N."/>
            <person name="Chertkov O."/>
            <person name="Han C."/>
            <person name="Tapia R."/>
            <person name="Land M."/>
            <person name="Hauser L."/>
            <person name="Kyrpides N."/>
            <person name="Ivanova N."/>
            <person name="Pagani I."/>
            <person name="Sieprawska-Lupa M."/>
            <person name="Whitman W."/>
            <person name="Woyke T."/>
        </authorList>
    </citation>
    <scope>NUCLEOTIDE SEQUENCE [LARGE SCALE GENOMIC DNA]</scope>
    <source>
        <strain evidence="2">DSM 5666 / JCM 11834 / Kol 5</strain>
    </source>
</reference>
<dbReference type="OrthoDB" id="10940at2157"/>
<name>F6BEP6_METIK</name>
<dbReference type="STRING" id="880724.Metig_1306"/>
<dbReference type="GeneID" id="10644169"/>
<dbReference type="Gene3D" id="2.160.10.10">
    <property type="entry name" value="Hexapeptide repeat proteins"/>
    <property type="match status" value="1"/>
</dbReference>
<dbReference type="AlphaFoldDB" id="F6BEP6"/>